<dbReference type="Gene3D" id="3.40.250.10">
    <property type="entry name" value="Rhodanese-like domain"/>
    <property type="match status" value="1"/>
</dbReference>
<feature type="domain" description="Rhodanese" evidence="2">
    <location>
        <begin position="56"/>
        <end position="145"/>
    </location>
</feature>
<dbReference type="SMART" id="SM00450">
    <property type="entry name" value="RHOD"/>
    <property type="match status" value="1"/>
</dbReference>
<dbReference type="InterPro" id="IPR036873">
    <property type="entry name" value="Rhodanese-like_dom_sf"/>
</dbReference>
<dbReference type="InterPro" id="IPR001763">
    <property type="entry name" value="Rhodanese-like_dom"/>
</dbReference>
<dbReference type="PANTHER" id="PTHR43031:SF17">
    <property type="entry name" value="SULFURTRANSFERASE YTWF-RELATED"/>
    <property type="match status" value="1"/>
</dbReference>
<evidence type="ECO:0000313" key="4">
    <source>
        <dbReference type="Proteomes" id="UP000321548"/>
    </source>
</evidence>
<dbReference type="GO" id="GO:0016740">
    <property type="term" value="F:transferase activity"/>
    <property type="evidence" value="ECO:0007669"/>
    <property type="project" value="UniProtKB-KW"/>
</dbReference>
<accession>A0A5C8NZ34</accession>
<dbReference type="SUPFAM" id="SSF52821">
    <property type="entry name" value="Rhodanese/Cell cycle control phosphatase"/>
    <property type="match status" value="1"/>
</dbReference>
<dbReference type="OrthoDB" id="9811849at2"/>
<dbReference type="InterPro" id="IPR050229">
    <property type="entry name" value="GlpE_sulfurtransferase"/>
</dbReference>
<dbReference type="AlphaFoldDB" id="A0A5C8NZ34"/>
<dbReference type="PROSITE" id="PS50206">
    <property type="entry name" value="RHODANESE_3"/>
    <property type="match status" value="1"/>
</dbReference>
<name>A0A5C8NZ34_9BURK</name>
<organism evidence="3 4">
    <name type="scientific">Zeimonas arvi</name>
    <dbReference type="NCBI Taxonomy" id="2498847"/>
    <lineage>
        <taxon>Bacteria</taxon>
        <taxon>Pseudomonadati</taxon>
        <taxon>Pseudomonadota</taxon>
        <taxon>Betaproteobacteria</taxon>
        <taxon>Burkholderiales</taxon>
        <taxon>Burkholderiaceae</taxon>
        <taxon>Zeimonas</taxon>
    </lineage>
</organism>
<proteinExistence type="predicted"/>
<feature type="region of interest" description="Disordered" evidence="1">
    <location>
        <begin position="21"/>
        <end position="57"/>
    </location>
</feature>
<dbReference type="Proteomes" id="UP000321548">
    <property type="component" value="Unassembled WGS sequence"/>
</dbReference>
<dbReference type="PANTHER" id="PTHR43031">
    <property type="entry name" value="FAD-DEPENDENT OXIDOREDUCTASE"/>
    <property type="match status" value="1"/>
</dbReference>
<sequence>MHQIQPAQLANWLEAANADSARAAKAGTRPDAPDADIGFHAPGAHEHSPAGAQHPPVKTPLVLDVREDWEVQVGRIPGSLHIPMQKIPTRLHELVDAGRPIVCYCHHGMRSMQVAMFLEHRGAREVYNLVGGIDAWARLVDPACARY</sequence>
<keyword evidence="3" id="KW-0808">Transferase</keyword>
<evidence type="ECO:0000259" key="2">
    <source>
        <dbReference type="PROSITE" id="PS50206"/>
    </source>
</evidence>
<reference evidence="3 4" key="1">
    <citation type="submission" date="2019-06" db="EMBL/GenBank/DDBJ databases">
        <title>Quisquiliibacterium sp. nov., isolated from a maize field.</title>
        <authorList>
            <person name="Lin S.-Y."/>
            <person name="Tsai C.-F."/>
            <person name="Young C.-C."/>
        </authorList>
    </citation>
    <scope>NUCLEOTIDE SEQUENCE [LARGE SCALE GENOMIC DNA]</scope>
    <source>
        <strain evidence="3 4">CC-CFT501</strain>
    </source>
</reference>
<evidence type="ECO:0000313" key="3">
    <source>
        <dbReference type="EMBL" id="TXL66331.1"/>
    </source>
</evidence>
<comment type="caution">
    <text evidence="3">The sequence shown here is derived from an EMBL/GenBank/DDBJ whole genome shotgun (WGS) entry which is preliminary data.</text>
</comment>
<evidence type="ECO:0000256" key="1">
    <source>
        <dbReference type="SAM" id="MobiDB-lite"/>
    </source>
</evidence>
<protein>
    <submittedName>
        <fullName evidence="3">Sulfurtransferase</fullName>
    </submittedName>
</protein>
<dbReference type="Pfam" id="PF00581">
    <property type="entry name" value="Rhodanese"/>
    <property type="match status" value="1"/>
</dbReference>
<dbReference type="EMBL" id="VDUY01000003">
    <property type="protein sequence ID" value="TXL66331.1"/>
    <property type="molecule type" value="Genomic_DNA"/>
</dbReference>
<gene>
    <name evidence="3" type="ORF">FHP08_09715</name>
</gene>
<keyword evidence="4" id="KW-1185">Reference proteome</keyword>